<evidence type="ECO:0000313" key="2">
    <source>
        <dbReference type="Proteomes" id="UP000078200"/>
    </source>
</evidence>
<dbReference type="VEuPathDB" id="VectorBase:GAUT035428"/>
<protein>
    <submittedName>
        <fullName evidence="1">Uncharacterized protein</fullName>
    </submittedName>
</protein>
<accession>A0A1A9VF97</accession>
<organism evidence="1 2">
    <name type="scientific">Glossina austeni</name>
    <name type="common">Savannah tsetse fly</name>
    <dbReference type="NCBI Taxonomy" id="7395"/>
    <lineage>
        <taxon>Eukaryota</taxon>
        <taxon>Metazoa</taxon>
        <taxon>Ecdysozoa</taxon>
        <taxon>Arthropoda</taxon>
        <taxon>Hexapoda</taxon>
        <taxon>Insecta</taxon>
        <taxon>Pterygota</taxon>
        <taxon>Neoptera</taxon>
        <taxon>Endopterygota</taxon>
        <taxon>Diptera</taxon>
        <taxon>Brachycera</taxon>
        <taxon>Muscomorpha</taxon>
        <taxon>Hippoboscoidea</taxon>
        <taxon>Glossinidae</taxon>
        <taxon>Glossina</taxon>
    </lineage>
</organism>
<evidence type="ECO:0000313" key="1">
    <source>
        <dbReference type="EnsemblMetazoa" id="GAUT035428-PA"/>
    </source>
</evidence>
<dbReference type="AlphaFoldDB" id="A0A1A9VF97"/>
<dbReference type="Proteomes" id="UP000078200">
    <property type="component" value="Unassembled WGS sequence"/>
</dbReference>
<reference evidence="1" key="1">
    <citation type="submission" date="2020-05" db="UniProtKB">
        <authorList>
            <consortium name="EnsemblMetazoa"/>
        </authorList>
    </citation>
    <scope>IDENTIFICATION</scope>
    <source>
        <strain evidence="1">TTRI</strain>
    </source>
</reference>
<proteinExistence type="predicted"/>
<name>A0A1A9VF97_GLOAU</name>
<keyword evidence="2" id="KW-1185">Reference proteome</keyword>
<dbReference type="EnsemblMetazoa" id="GAUT035428-RA">
    <property type="protein sequence ID" value="GAUT035428-PA"/>
    <property type="gene ID" value="GAUT035428"/>
</dbReference>
<sequence length="165" mass="18425">MVNAVITVITEIESFYKLSGPRFVSSCLPSSNDSRAEVCWPRIATRCQAFCDLNVELEILEALAYNFGISMDRVLAENKFIYFVSNADTDPINLCFQLLLTTVSIQHVHMHVFVVFVQLEGTMPSGNWCLGVSCILIINSNLLQVAIFSSRLAFMAGLEVIMSFQ</sequence>